<dbReference type="VEuPathDB" id="FungiDB:CXQ85_000536"/>
<evidence type="ECO:0000313" key="2">
    <source>
        <dbReference type="EMBL" id="PVH21555.1"/>
    </source>
</evidence>
<reference evidence="2 3" key="1">
    <citation type="submission" date="2017-12" db="EMBL/GenBank/DDBJ databases">
        <title>Genome Sequence of a Multidrug-Resistant Candida haemulonii Isolate from a Patient with Chronic Leg Ulcers in Israel.</title>
        <authorList>
            <person name="Chow N.A."/>
            <person name="Gade L."/>
            <person name="Batra D."/>
            <person name="Rowe L.A."/>
            <person name="Ben-Ami R."/>
            <person name="Loparev V.N."/>
            <person name="Litvintseva A.P."/>
        </authorList>
    </citation>
    <scope>NUCLEOTIDE SEQUENCE [LARGE SCALE GENOMIC DNA]</scope>
    <source>
        <strain evidence="2 3">B11899</strain>
    </source>
</reference>
<gene>
    <name evidence="2" type="ORF">CXQ85_000536</name>
</gene>
<keyword evidence="1" id="KW-1133">Transmembrane helix</keyword>
<protein>
    <submittedName>
        <fullName evidence="2">Uncharacterized protein</fullName>
    </submittedName>
</protein>
<feature type="transmembrane region" description="Helical" evidence="1">
    <location>
        <begin position="96"/>
        <end position="120"/>
    </location>
</feature>
<dbReference type="GeneID" id="37005869"/>
<dbReference type="EMBL" id="PKFO01000005">
    <property type="protein sequence ID" value="PVH21555.1"/>
    <property type="molecule type" value="Genomic_DNA"/>
</dbReference>
<evidence type="ECO:0000256" key="1">
    <source>
        <dbReference type="SAM" id="Phobius"/>
    </source>
</evidence>
<dbReference type="OrthoDB" id="4082764at2759"/>
<organism evidence="2 3">
    <name type="scientific">Candidozyma haemuli</name>
    <dbReference type="NCBI Taxonomy" id="45357"/>
    <lineage>
        <taxon>Eukaryota</taxon>
        <taxon>Fungi</taxon>
        <taxon>Dikarya</taxon>
        <taxon>Ascomycota</taxon>
        <taxon>Saccharomycotina</taxon>
        <taxon>Pichiomycetes</taxon>
        <taxon>Metschnikowiaceae</taxon>
        <taxon>Candidozyma</taxon>
    </lineage>
</organism>
<dbReference type="RefSeq" id="XP_025342495.1">
    <property type="nucleotide sequence ID" value="XM_025484280.1"/>
</dbReference>
<keyword evidence="1" id="KW-0472">Membrane</keyword>
<keyword evidence="1" id="KW-0812">Transmembrane</keyword>
<accession>A0A2V1AUQ9</accession>
<dbReference type="STRING" id="45357.A0A2V1AUQ9"/>
<name>A0A2V1AUQ9_9ASCO</name>
<sequence>MVHQPELDLHTPLNREIPATIRRTKLTPRLALSALTLHGDFYRQLQSKANSRIFWHPLTQLFMISVLGLTAVYQYSDLWRASNTWSEFGSLMLNNKYLVSSIFPSLIFVAGTVGLTSFLLTDEIRVISDKLGEDSYQQKLFGFPLKVFANATSEEAKRESSIEFMESAEFSTELIEYRESPVAVVTVLPEPELSSKDVFYAKITGFHVRKSYKTAGLENELLDIAAEKAQVLSLEYIKKRKLKADDVKVVLLVDAYALDPINRPIVEKKGFEIKSSTTQLDPFAGDDVVDEKLMFLIPHSMIKSQQ</sequence>
<keyword evidence="3" id="KW-1185">Reference proteome</keyword>
<evidence type="ECO:0000313" key="3">
    <source>
        <dbReference type="Proteomes" id="UP000244309"/>
    </source>
</evidence>
<dbReference type="AlphaFoldDB" id="A0A2V1AUQ9"/>
<dbReference type="Pfam" id="PF11124">
    <property type="entry name" value="Pho86"/>
    <property type="match status" value="1"/>
</dbReference>
<dbReference type="Proteomes" id="UP000244309">
    <property type="component" value="Unassembled WGS sequence"/>
</dbReference>
<comment type="caution">
    <text evidence="2">The sequence shown here is derived from an EMBL/GenBank/DDBJ whole genome shotgun (WGS) entry which is preliminary data.</text>
</comment>
<proteinExistence type="predicted"/>
<feature type="transmembrane region" description="Helical" evidence="1">
    <location>
        <begin position="53"/>
        <end position="76"/>
    </location>
</feature>
<dbReference type="InterPro" id="IPR024297">
    <property type="entry name" value="Pho86"/>
</dbReference>